<name>F2K0D8_MARM1</name>
<keyword evidence="3" id="KW-1185">Reference proteome</keyword>
<reference evidence="2 3" key="1">
    <citation type="journal article" date="2012" name="Stand. Genomic Sci.">
        <title>Complete genome sequence of the melanogenic marine bacterium Marinomonas mediterranea type strain (MMB-1(T)).</title>
        <authorList>
            <person name="Lucas-Elio P."/>
            <person name="Goodwin L."/>
            <person name="Woyke T."/>
            <person name="Pitluck S."/>
            <person name="Nolan M."/>
            <person name="Kyrpides N.C."/>
            <person name="Detter J.C."/>
            <person name="Copeland A."/>
            <person name="Teshima H."/>
            <person name="Bruce D."/>
            <person name="Detter C."/>
            <person name="Tapia R."/>
            <person name="Han S."/>
            <person name="Land M.L."/>
            <person name="Ivanova N."/>
            <person name="Mikhailova N."/>
            <person name="Johnston A.W."/>
            <person name="Sanchez-Amat A."/>
        </authorList>
    </citation>
    <scope>NUCLEOTIDE SEQUENCE [LARGE SCALE GENOMIC DNA]</scope>
    <source>
        <strain evidence="3">ATCC 700492 / JCM 21426 / NBRC 103028 / MMB-1</strain>
    </source>
</reference>
<dbReference type="Proteomes" id="UP000001062">
    <property type="component" value="Chromosome"/>
</dbReference>
<keyword evidence="1" id="KW-0812">Transmembrane</keyword>
<protein>
    <submittedName>
        <fullName evidence="2">Uncharacterized protein</fullName>
    </submittedName>
</protein>
<evidence type="ECO:0000313" key="2">
    <source>
        <dbReference type="EMBL" id="ADZ89853.1"/>
    </source>
</evidence>
<keyword evidence="1" id="KW-0472">Membrane</keyword>
<dbReference type="KEGG" id="mme:Marme_0559"/>
<gene>
    <name evidence="2" type="ordered locus">Marme_0559</name>
</gene>
<evidence type="ECO:0000256" key="1">
    <source>
        <dbReference type="SAM" id="Phobius"/>
    </source>
</evidence>
<accession>F2K0D8</accession>
<proteinExistence type="predicted"/>
<feature type="transmembrane region" description="Helical" evidence="1">
    <location>
        <begin position="15"/>
        <end position="34"/>
    </location>
</feature>
<dbReference type="HOGENOM" id="CLU_1576622_0_0_6"/>
<keyword evidence="1" id="KW-1133">Transmembrane helix</keyword>
<dbReference type="EMBL" id="CP002583">
    <property type="protein sequence ID" value="ADZ89853.1"/>
    <property type="molecule type" value="Genomic_DNA"/>
</dbReference>
<dbReference type="AlphaFoldDB" id="F2K0D8"/>
<dbReference type="PATRIC" id="fig|717774.3.peg.573"/>
<evidence type="ECO:0000313" key="3">
    <source>
        <dbReference type="Proteomes" id="UP000001062"/>
    </source>
</evidence>
<sequence>MALYWIYLESDSENFEPYVSSAGMLGVLLGLFYVNNRITKPYIKVSAEIVMLAIDIEEPTIAINISIANHSTNRFYLDALYFELDNNTTYKPYRDYMGQDIGKNEIDSSKKHTFLLCVQTVVADLNSVSAEIKRIKVVDQLGYKFYLKDSDCEKVRAHIKKPLNSGFFM</sequence>
<organism evidence="2 3">
    <name type="scientific">Marinomonas mediterranea (strain ATCC 700492 / JCM 21426 / NBRC 103028 / MMB-1)</name>
    <dbReference type="NCBI Taxonomy" id="717774"/>
    <lineage>
        <taxon>Bacteria</taxon>
        <taxon>Pseudomonadati</taxon>
        <taxon>Pseudomonadota</taxon>
        <taxon>Gammaproteobacteria</taxon>
        <taxon>Oceanospirillales</taxon>
        <taxon>Oceanospirillaceae</taxon>
        <taxon>Marinomonas</taxon>
    </lineage>
</organism>